<dbReference type="Pfam" id="PF01494">
    <property type="entry name" value="FAD_binding_3"/>
    <property type="match status" value="1"/>
</dbReference>
<dbReference type="PANTHER" id="PTHR43422:SF3">
    <property type="entry name" value="THIAMINE THIAZOLE SYNTHASE"/>
    <property type="match status" value="1"/>
</dbReference>
<dbReference type="GO" id="GO:0071949">
    <property type="term" value="F:FAD binding"/>
    <property type="evidence" value="ECO:0007669"/>
    <property type="project" value="InterPro"/>
</dbReference>
<reference evidence="3 4" key="1">
    <citation type="submission" date="2016-10" db="EMBL/GenBank/DDBJ databases">
        <authorList>
            <person name="de Groot N.N."/>
        </authorList>
    </citation>
    <scope>NUCLEOTIDE SEQUENCE [LARGE SCALE GENOMIC DNA]</scope>
    <source>
        <strain evidence="3 4">CGMCC 1.10331</strain>
    </source>
</reference>
<evidence type="ECO:0000313" key="3">
    <source>
        <dbReference type="EMBL" id="SEF96891.1"/>
    </source>
</evidence>
<evidence type="ECO:0000313" key="2">
    <source>
        <dbReference type="EMBL" id="QCC46489.1"/>
    </source>
</evidence>
<dbReference type="AlphaFoldDB" id="A0A1H5WCG9"/>
<dbReference type="SUPFAM" id="SSF51905">
    <property type="entry name" value="FAD/NAD(P)-binding domain"/>
    <property type="match status" value="1"/>
</dbReference>
<evidence type="ECO:0000259" key="1">
    <source>
        <dbReference type="Pfam" id="PF01494"/>
    </source>
</evidence>
<dbReference type="Proteomes" id="UP000296733">
    <property type="component" value="Chromosome"/>
</dbReference>
<dbReference type="RefSeq" id="WP_103990913.1">
    <property type="nucleotide sequence ID" value="NZ_CP031311.1"/>
</dbReference>
<dbReference type="OrthoDB" id="202449at2157"/>
<evidence type="ECO:0000313" key="4">
    <source>
        <dbReference type="Proteomes" id="UP000236740"/>
    </source>
</evidence>
<dbReference type="Gene3D" id="3.30.9.100">
    <property type="match status" value="1"/>
</dbReference>
<dbReference type="Proteomes" id="UP000236740">
    <property type="component" value="Unassembled WGS sequence"/>
</dbReference>
<keyword evidence="4" id="KW-1185">Reference proteome</keyword>
<sequence>MVLTEVDRYDPEAVDSVGDRGVVVGGSLAGLCAARVLSDAFEEVVIVERDELSDEPVARDGAPQTGHPHALLEAGRATLEDLFPGFGDDVLREGGLLIDAFSDIKWYDEGGFVADGSERSPMYAASRPLFEHVVRRHVRSIGSVEFRDGCRFFDYLTGEDSTAVTGVAYRDGNGAERRLDADLVVDAMGRTSRTPGWLDDNGFESPPVDRVRIDVDYSTVRIERPPEDRRLFFVPPSAPRKRGTYVIPIEGDQWQVLLQGVHDVETPAEREGVTDFLDRLPVGELAEVVRSQPWVDESVHRYPFPSSLRRRYAELDRFPDGLVVTGDGVASFNPIYGQGMSVAALDALLLHHALAEGGLRNLPERYFAAVGDVVDVVWQIAVGSDFGFEETTGPKPFGTDLTNRYLSRLIRRGHDDPALRTAVGRVLILDRPPSSLFRPAVVWRALSPTVG</sequence>
<dbReference type="InterPro" id="IPR002938">
    <property type="entry name" value="FAD-bd"/>
</dbReference>
<dbReference type="EMBL" id="FNVN01000001">
    <property type="protein sequence ID" value="SEF96891.1"/>
    <property type="molecule type" value="Genomic_DNA"/>
</dbReference>
<dbReference type="EMBL" id="CP031311">
    <property type="protein sequence ID" value="QCC46489.1"/>
    <property type="molecule type" value="Genomic_DNA"/>
</dbReference>
<dbReference type="PANTHER" id="PTHR43422">
    <property type="entry name" value="THIAMINE THIAZOLE SYNTHASE"/>
    <property type="match status" value="1"/>
</dbReference>
<feature type="domain" description="FAD-binding" evidence="1">
    <location>
        <begin position="22"/>
        <end position="356"/>
    </location>
</feature>
<accession>A0A1H5WCG9</accession>
<dbReference type="GeneID" id="39856756"/>
<dbReference type="KEGG" id="hlm:DV707_01680"/>
<reference evidence="2 5" key="2">
    <citation type="journal article" date="2019" name="Nat. Commun.">
        <title>A new type of DNA phosphorothioation-based antiviral system in archaea.</title>
        <authorList>
            <person name="Xiong L."/>
            <person name="Liu S."/>
            <person name="Chen S."/>
            <person name="Xiao Y."/>
            <person name="Zhu B."/>
            <person name="Gao Y."/>
            <person name="Zhang Y."/>
            <person name="Chen B."/>
            <person name="Luo J."/>
            <person name="Deng Z."/>
            <person name="Chen X."/>
            <person name="Wang L."/>
            <person name="Chen S."/>
        </authorList>
    </citation>
    <scope>NUCLEOTIDE SEQUENCE [LARGE SCALE GENOMIC DNA]</scope>
    <source>
        <strain evidence="2 5">CGMCC 1.10331</strain>
    </source>
</reference>
<protein>
    <submittedName>
        <fullName evidence="3">2-polyprenyl-6-methoxyphenol hydroxylase</fullName>
    </submittedName>
    <submittedName>
        <fullName evidence="2">Oxidoreductase</fullName>
    </submittedName>
</protein>
<gene>
    <name evidence="2" type="ORF">DV707_01680</name>
    <name evidence="3" type="ORF">SAMN04488133_1222</name>
</gene>
<dbReference type="InterPro" id="IPR036188">
    <property type="entry name" value="FAD/NAD-bd_sf"/>
</dbReference>
<dbReference type="Gene3D" id="3.50.50.60">
    <property type="entry name" value="FAD/NAD(P)-binding domain"/>
    <property type="match status" value="1"/>
</dbReference>
<organism evidence="3 4">
    <name type="scientific">Halobellus limi</name>
    <dbReference type="NCBI Taxonomy" id="699433"/>
    <lineage>
        <taxon>Archaea</taxon>
        <taxon>Methanobacteriati</taxon>
        <taxon>Methanobacteriota</taxon>
        <taxon>Stenosarchaea group</taxon>
        <taxon>Halobacteria</taxon>
        <taxon>Halobacteriales</taxon>
        <taxon>Haloferacaceae</taxon>
        <taxon>Halobellus</taxon>
    </lineage>
</organism>
<evidence type="ECO:0000313" key="5">
    <source>
        <dbReference type="Proteomes" id="UP000296733"/>
    </source>
</evidence>
<proteinExistence type="predicted"/>
<name>A0A1H5WCG9_9EURY</name>